<reference evidence="1 2" key="1">
    <citation type="submission" date="2007-01" db="EMBL/GenBank/DDBJ databases">
        <authorList>
            <person name="Haygood M."/>
            <person name="Podell S."/>
            <person name="Anderson C."/>
            <person name="Hopkinson B."/>
            <person name="Roe K."/>
            <person name="Barbeau K."/>
            <person name="Gaasterland T."/>
            <person name="Ferriera S."/>
            <person name="Johnson J."/>
            <person name="Kravitz S."/>
            <person name="Beeson K."/>
            <person name="Sutton G."/>
            <person name="Rogers Y.-H."/>
            <person name="Friedman R."/>
            <person name="Frazier M."/>
            <person name="Venter J.C."/>
        </authorList>
    </citation>
    <scope>NUCLEOTIDE SEQUENCE [LARGE SCALE GENOMIC DNA]</scope>
    <source>
        <strain evidence="1 2">ATCC 23134</strain>
    </source>
</reference>
<dbReference type="Proteomes" id="UP000004095">
    <property type="component" value="Unassembled WGS sequence"/>
</dbReference>
<name>A1ZW62_MICM2</name>
<dbReference type="EMBL" id="AAWS01000049">
    <property type="protein sequence ID" value="EAY25425.1"/>
    <property type="molecule type" value="Genomic_DNA"/>
</dbReference>
<protein>
    <submittedName>
        <fullName evidence="1">Uncharacterized protein</fullName>
    </submittedName>
</protein>
<accession>A1ZW62</accession>
<organism evidence="1 2">
    <name type="scientific">Microscilla marina ATCC 23134</name>
    <dbReference type="NCBI Taxonomy" id="313606"/>
    <lineage>
        <taxon>Bacteria</taxon>
        <taxon>Pseudomonadati</taxon>
        <taxon>Bacteroidota</taxon>
        <taxon>Cytophagia</taxon>
        <taxon>Cytophagales</taxon>
        <taxon>Microscillaceae</taxon>
        <taxon>Microscilla</taxon>
    </lineage>
</organism>
<evidence type="ECO:0000313" key="1">
    <source>
        <dbReference type="EMBL" id="EAY25425.1"/>
    </source>
</evidence>
<gene>
    <name evidence="1" type="ORF">M23134_06684</name>
</gene>
<proteinExistence type="predicted"/>
<dbReference type="AlphaFoldDB" id="A1ZW62"/>
<evidence type="ECO:0000313" key="2">
    <source>
        <dbReference type="Proteomes" id="UP000004095"/>
    </source>
</evidence>
<keyword evidence="2" id="KW-1185">Reference proteome</keyword>
<comment type="caution">
    <text evidence="1">The sequence shown here is derived from an EMBL/GenBank/DDBJ whole genome shotgun (WGS) entry which is preliminary data.</text>
</comment>
<sequence>MILMHKRFWVNKCWLGYPSNQSYFILRNGVKIKFYNNAKIFCWQGRQGNIQWMLSQPCGTAA</sequence>